<keyword evidence="4" id="KW-0489">Methyltransferase</keyword>
<accession>A0A2T0X692</accession>
<evidence type="ECO:0000256" key="1">
    <source>
        <dbReference type="ARBA" id="ARBA00005369"/>
    </source>
</evidence>
<evidence type="ECO:0000313" key="4">
    <source>
        <dbReference type="EMBL" id="PRY94443.1"/>
    </source>
</evidence>
<keyword evidence="4" id="KW-0808">Transferase</keyword>
<sequence>MTDFATRRRIMVDTQVRPQDVTRFPIIEAFLDVPRERFLPASLAEAAYVGENLELPDGGVVLEPRTLAKMLEGVAPRPFELALDIAPAGGYSTAVLARMTEAVVAVEEPARAAETEATLLSEGVDNAAVHAGPLVEGAPKFGPYDVILVQGAVEVFPAALEEQLKDGGRAAAVFLDGRLGTVRIGLKADGRVNWRDAFNAGAPLLPGFERPSAFVL</sequence>
<gene>
    <name evidence="4" type="ORF">BCF33_0031</name>
</gene>
<dbReference type="PANTHER" id="PTHR11579">
    <property type="entry name" value="PROTEIN-L-ISOASPARTATE O-METHYLTRANSFERASE"/>
    <property type="match status" value="1"/>
</dbReference>
<dbReference type="GO" id="GO:0005737">
    <property type="term" value="C:cytoplasm"/>
    <property type="evidence" value="ECO:0007669"/>
    <property type="project" value="TreeGrafter"/>
</dbReference>
<dbReference type="PANTHER" id="PTHR11579:SF18">
    <property type="entry name" value="PROTEIN-L-ISOASPARTATE O-METHYLTRANSFERASE"/>
    <property type="match status" value="1"/>
</dbReference>
<comment type="similarity">
    <text evidence="1">Belongs to the methyltransferase superfamily. L-isoaspartyl/D-aspartyl protein methyltransferase family.</text>
</comment>
<organism evidence="4 5">
    <name type="scientific">Hasllibacter halocynthiae</name>
    <dbReference type="NCBI Taxonomy" id="595589"/>
    <lineage>
        <taxon>Bacteria</taxon>
        <taxon>Pseudomonadati</taxon>
        <taxon>Pseudomonadota</taxon>
        <taxon>Alphaproteobacteria</taxon>
        <taxon>Rhodobacterales</taxon>
        <taxon>Roseobacteraceae</taxon>
        <taxon>Hasllibacter</taxon>
    </lineage>
</organism>
<dbReference type="SUPFAM" id="SSF53335">
    <property type="entry name" value="S-adenosyl-L-methionine-dependent methyltransferases"/>
    <property type="match status" value="1"/>
</dbReference>
<dbReference type="RefSeq" id="WP_106158943.1">
    <property type="nucleotide sequence ID" value="NZ_PVTT01000001.1"/>
</dbReference>
<dbReference type="EMBL" id="PVTT01000001">
    <property type="protein sequence ID" value="PRY94443.1"/>
    <property type="molecule type" value="Genomic_DNA"/>
</dbReference>
<dbReference type="InterPro" id="IPR000682">
    <property type="entry name" value="PCMT"/>
</dbReference>
<dbReference type="GO" id="GO:0032259">
    <property type="term" value="P:methylation"/>
    <property type="evidence" value="ECO:0007669"/>
    <property type="project" value="UniProtKB-KW"/>
</dbReference>
<protein>
    <recommendedName>
        <fullName evidence="2">Protein-L-isoaspartate O-methyltransferase</fullName>
    </recommendedName>
    <alternativeName>
        <fullName evidence="3">Protein L-isoaspartyl methyltransferase</fullName>
    </alternativeName>
</protein>
<proteinExistence type="inferred from homology"/>
<reference evidence="4 5" key="1">
    <citation type="submission" date="2018-03" db="EMBL/GenBank/DDBJ databases">
        <title>Genomic Encyclopedia of Archaeal and Bacterial Type Strains, Phase II (KMG-II): from individual species to whole genera.</title>
        <authorList>
            <person name="Goeker M."/>
        </authorList>
    </citation>
    <scope>NUCLEOTIDE SEQUENCE [LARGE SCALE GENOMIC DNA]</scope>
    <source>
        <strain evidence="4 5">DSM 29318</strain>
    </source>
</reference>
<dbReference type="AlphaFoldDB" id="A0A2T0X692"/>
<name>A0A2T0X692_9RHOB</name>
<dbReference type="Pfam" id="PF01135">
    <property type="entry name" value="PCMT"/>
    <property type="match status" value="1"/>
</dbReference>
<evidence type="ECO:0000256" key="3">
    <source>
        <dbReference type="ARBA" id="ARBA00030757"/>
    </source>
</evidence>
<evidence type="ECO:0000256" key="2">
    <source>
        <dbReference type="ARBA" id="ARBA00013346"/>
    </source>
</evidence>
<dbReference type="OrthoDB" id="9798496at2"/>
<evidence type="ECO:0000313" key="5">
    <source>
        <dbReference type="Proteomes" id="UP000238801"/>
    </source>
</evidence>
<keyword evidence="5" id="KW-1185">Reference proteome</keyword>
<dbReference type="Proteomes" id="UP000238801">
    <property type="component" value="Unassembled WGS sequence"/>
</dbReference>
<dbReference type="GO" id="GO:0004719">
    <property type="term" value="F:protein-L-isoaspartate (D-aspartate) O-methyltransferase activity"/>
    <property type="evidence" value="ECO:0007669"/>
    <property type="project" value="InterPro"/>
</dbReference>
<comment type="caution">
    <text evidence="4">The sequence shown here is derived from an EMBL/GenBank/DDBJ whole genome shotgun (WGS) entry which is preliminary data.</text>
</comment>
<dbReference type="Gene3D" id="3.40.50.150">
    <property type="entry name" value="Vaccinia Virus protein VP39"/>
    <property type="match status" value="1"/>
</dbReference>
<dbReference type="InterPro" id="IPR029063">
    <property type="entry name" value="SAM-dependent_MTases_sf"/>
</dbReference>